<evidence type="ECO:0000256" key="7">
    <source>
        <dbReference type="SAM" id="MobiDB-lite"/>
    </source>
</evidence>
<feature type="compositionally biased region" description="Basic and acidic residues" evidence="7">
    <location>
        <begin position="12"/>
        <end position="25"/>
    </location>
</feature>
<keyword evidence="11" id="KW-1185">Reference proteome</keyword>
<dbReference type="InterPro" id="IPR009072">
    <property type="entry name" value="Histone-fold"/>
</dbReference>
<feature type="domain" description="Transcription factor TFIID subunit 8 C-terminal" evidence="9">
    <location>
        <begin position="196"/>
        <end position="242"/>
    </location>
</feature>
<dbReference type="Pfam" id="PF07524">
    <property type="entry name" value="Bromo_TP"/>
    <property type="match status" value="1"/>
</dbReference>
<dbReference type="InParanoid" id="W3WPG6"/>
<dbReference type="GO" id="GO:0005669">
    <property type="term" value="C:transcription factor TFIID complex"/>
    <property type="evidence" value="ECO:0007669"/>
    <property type="project" value="InterPro"/>
</dbReference>
<dbReference type="InterPro" id="IPR019473">
    <property type="entry name" value="TFIID_su8_C"/>
</dbReference>
<evidence type="ECO:0000256" key="4">
    <source>
        <dbReference type="ARBA" id="ARBA00023015"/>
    </source>
</evidence>
<proteinExistence type="inferred from homology"/>
<dbReference type="Gene3D" id="1.10.20.10">
    <property type="entry name" value="Histone, subunit A"/>
    <property type="match status" value="1"/>
</dbReference>
<dbReference type="GeneID" id="19278203"/>
<dbReference type="InterPro" id="IPR006565">
    <property type="entry name" value="BTP"/>
</dbReference>
<organism evidence="10 11">
    <name type="scientific">Pestalotiopsis fici (strain W106-1 / CGMCC3.15140)</name>
    <dbReference type="NCBI Taxonomy" id="1229662"/>
    <lineage>
        <taxon>Eukaryota</taxon>
        <taxon>Fungi</taxon>
        <taxon>Dikarya</taxon>
        <taxon>Ascomycota</taxon>
        <taxon>Pezizomycotina</taxon>
        <taxon>Sordariomycetes</taxon>
        <taxon>Xylariomycetidae</taxon>
        <taxon>Amphisphaeriales</taxon>
        <taxon>Sporocadaceae</taxon>
        <taxon>Pestalotiopsis</taxon>
    </lineage>
</organism>
<dbReference type="InterPro" id="IPR037818">
    <property type="entry name" value="TAF8"/>
</dbReference>
<feature type="region of interest" description="Disordered" evidence="7">
    <location>
        <begin position="1"/>
        <end position="63"/>
    </location>
</feature>
<dbReference type="CDD" id="cd08049">
    <property type="entry name" value="TAF8"/>
    <property type="match status" value="1"/>
</dbReference>
<evidence type="ECO:0000256" key="5">
    <source>
        <dbReference type="ARBA" id="ARBA00023163"/>
    </source>
</evidence>
<reference evidence="11" key="1">
    <citation type="journal article" date="2015" name="BMC Genomics">
        <title>Genomic and transcriptomic analysis of the endophytic fungus Pestalotiopsis fici reveals its lifestyle and high potential for synthesis of natural products.</title>
        <authorList>
            <person name="Wang X."/>
            <person name="Zhang X."/>
            <person name="Liu L."/>
            <person name="Xiang M."/>
            <person name="Wang W."/>
            <person name="Sun X."/>
            <person name="Che Y."/>
            <person name="Guo L."/>
            <person name="Liu G."/>
            <person name="Guo L."/>
            <person name="Wang C."/>
            <person name="Yin W.B."/>
            <person name="Stadler M."/>
            <person name="Zhang X."/>
            <person name="Liu X."/>
        </authorList>
    </citation>
    <scope>NUCLEOTIDE SEQUENCE [LARGE SCALE GENOMIC DNA]</scope>
    <source>
        <strain evidence="11">W106-1 / CGMCC3.15140</strain>
    </source>
</reference>
<keyword evidence="4" id="KW-0805">Transcription regulation</keyword>
<comment type="subcellular location">
    <subcellularLocation>
        <location evidence="1">Nucleus</location>
    </subcellularLocation>
</comment>
<dbReference type="HOGENOM" id="CLU_026584_1_0_1"/>
<dbReference type="PANTHER" id="PTHR46469">
    <property type="entry name" value="TRANSCRIPTION INITIATION FACTOR TFIID SUBUNIT 8"/>
    <property type="match status" value="1"/>
</dbReference>
<evidence type="ECO:0000256" key="1">
    <source>
        <dbReference type="ARBA" id="ARBA00004123"/>
    </source>
</evidence>
<dbReference type="eggNOG" id="ENOG502SG72">
    <property type="taxonomic scope" value="Eukaryota"/>
</dbReference>
<feature type="domain" description="Bromodomain associated" evidence="8">
    <location>
        <begin position="67"/>
        <end position="134"/>
    </location>
</feature>
<dbReference type="Pfam" id="PF10406">
    <property type="entry name" value="TAF8_C"/>
    <property type="match status" value="1"/>
</dbReference>
<name>W3WPG6_PESFW</name>
<keyword evidence="5" id="KW-0804">Transcription</keyword>
<evidence type="ECO:0000256" key="2">
    <source>
        <dbReference type="ARBA" id="ARBA00008767"/>
    </source>
</evidence>
<evidence type="ECO:0000256" key="3">
    <source>
        <dbReference type="ARBA" id="ARBA00017307"/>
    </source>
</evidence>
<gene>
    <name evidence="10" type="ORF">PFICI_13190</name>
</gene>
<dbReference type="Proteomes" id="UP000030651">
    <property type="component" value="Unassembled WGS sequence"/>
</dbReference>
<dbReference type="GO" id="GO:0046982">
    <property type="term" value="F:protein heterodimerization activity"/>
    <property type="evidence" value="ECO:0007669"/>
    <property type="project" value="InterPro"/>
</dbReference>
<dbReference type="RefSeq" id="XP_007839962.1">
    <property type="nucleotide sequence ID" value="XM_007841771.1"/>
</dbReference>
<dbReference type="STRING" id="1229662.W3WPG6"/>
<dbReference type="PANTHER" id="PTHR46469:SF1">
    <property type="entry name" value="TRANSCRIPTION INITIATION FACTOR TFIID SUBUNIT 8"/>
    <property type="match status" value="1"/>
</dbReference>
<evidence type="ECO:0000259" key="9">
    <source>
        <dbReference type="Pfam" id="PF10406"/>
    </source>
</evidence>
<protein>
    <recommendedName>
        <fullName evidence="3">Transcription initiation factor TFIID subunit 8</fullName>
    </recommendedName>
</protein>
<evidence type="ECO:0000256" key="6">
    <source>
        <dbReference type="ARBA" id="ARBA00023242"/>
    </source>
</evidence>
<dbReference type="EMBL" id="KI912119">
    <property type="protein sequence ID" value="ETS74706.1"/>
    <property type="molecule type" value="Genomic_DNA"/>
</dbReference>
<dbReference type="CDD" id="cd00076">
    <property type="entry name" value="HFD_SF"/>
    <property type="match status" value="1"/>
</dbReference>
<accession>W3WPG6</accession>
<dbReference type="OrthoDB" id="2193813at2759"/>
<keyword evidence="6" id="KW-0539">Nucleus</keyword>
<dbReference type="GO" id="GO:0006367">
    <property type="term" value="P:transcription initiation at RNA polymerase II promoter"/>
    <property type="evidence" value="ECO:0007669"/>
    <property type="project" value="TreeGrafter"/>
</dbReference>
<dbReference type="OMA" id="HDWIYAL"/>
<evidence type="ECO:0000313" key="11">
    <source>
        <dbReference type="Proteomes" id="UP000030651"/>
    </source>
</evidence>
<sequence length="327" mass="36721">MDSPKSGQKRSPPRDESDEKIELPSKKQRTATPQSDNKVIVATTGKKRSDSGNATSAERLNVPSEANFAREGLQRSIALALQHVGFDSASQEALESLTSATEMYMSTFTEHIKRLAESARRSQPVPTDFGHMLRKHNVPLSSMKPHLKNPVDKQKLEPTYYDPLPITPQTDYFRPISTKWLGEELDGNTEKKDKPWIPEGLPDFPSKHTYKFTPKETVAVDPAQKRTEAMAAAQKGEKALRTINRATKMSQQKELKDLAQRNTMSKGRHDAWEGMMKSMMSDLGGSSRDRQELADYSVTVDSSVRYRRREVPRVSNRLPLGVIPSKG</sequence>
<comment type="similarity">
    <text evidence="2">Belongs to the TAF8 family.</text>
</comment>
<evidence type="ECO:0000313" key="10">
    <source>
        <dbReference type="EMBL" id="ETS74706.1"/>
    </source>
</evidence>
<dbReference type="KEGG" id="pfy:PFICI_13190"/>
<evidence type="ECO:0000259" key="8">
    <source>
        <dbReference type="Pfam" id="PF07524"/>
    </source>
</evidence>
<dbReference type="AlphaFoldDB" id="W3WPG6"/>